<evidence type="ECO:0000313" key="2">
    <source>
        <dbReference type="EMBL" id="AWY01639.1"/>
    </source>
</evidence>
<dbReference type="InterPro" id="IPR001633">
    <property type="entry name" value="EAL_dom"/>
</dbReference>
<dbReference type="Proteomes" id="UP000249898">
    <property type="component" value="Chromosome"/>
</dbReference>
<feature type="domain" description="HDOD" evidence="1">
    <location>
        <begin position="206"/>
        <end position="391"/>
    </location>
</feature>
<dbReference type="InterPro" id="IPR013976">
    <property type="entry name" value="HDOD"/>
</dbReference>
<dbReference type="SMART" id="SM00052">
    <property type="entry name" value="EAL"/>
    <property type="match status" value="1"/>
</dbReference>
<reference evidence="2 3" key="1">
    <citation type="submission" date="2016-06" db="EMBL/GenBank/DDBJ databases">
        <title>The sequenced genome of the ice-adhering bacterium Marinomonas primoryensis, from Antarctica.</title>
        <authorList>
            <person name="Graham L."/>
            <person name="Vance T.D.R."/>
            <person name="Davies P.L."/>
        </authorList>
    </citation>
    <scope>NUCLEOTIDE SEQUENCE [LARGE SCALE GENOMIC DNA]</scope>
    <source>
        <strain evidence="2 3">AceL</strain>
    </source>
</reference>
<dbReference type="RefSeq" id="WP_112140275.1">
    <property type="nucleotide sequence ID" value="NZ_CP016181.1"/>
</dbReference>
<dbReference type="Gene3D" id="1.10.3210.10">
    <property type="entry name" value="Hypothetical protein af1432"/>
    <property type="match status" value="1"/>
</dbReference>
<dbReference type="InterPro" id="IPR035919">
    <property type="entry name" value="EAL_sf"/>
</dbReference>
<gene>
    <name evidence="2" type="ORF">A8139_17965</name>
</gene>
<dbReference type="AlphaFoldDB" id="A0A2Z4PWW7"/>
<sequence>MIEFPTVLDDLMMAQQPILKRTKEIFGYELLFRGKNALNANVSNGETATSQVLVNLCIGITKLESQLRKPFFINMTTELMLSDAFFPIDPDTVYIEILESQKLTPEFFTALEKWRSAGYRFALDDYQFDAAYEALLPWASIVKVDVLATHPEKYLKKITDLKARGLILLAEKVEDLAMFELCKKLGFDLFQGYFLQRPEIIKGKKIDSATHGAIELVNALQNKDVSIETITNLVGKNPKLSYQLLRILNSPVCGVPKTVVSIKEAVVFLGLVKLKKWALLITLTSSTNQPMALLKVLLTRGRCCQLLAESKKSNLTDSAFMVGLMSGIDAVFNVEKSVVLEQIALDKYSLAAIMTQSGELGAYLTQTLNCEEQNWGNIESMPAKERTTLNRAFLDAMLWSDEVMKSIN</sequence>
<dbReference type="SUPFAM" id="SSF141868">
    <property type="entry name" value="EAL domain-like"/>
    <property type="match status" value="1"/>
</dbReference>
<dbReference type="EMBL" id="CP016181">
    <property type="protein sequence ID" value="AWY01639.1"/>
    <property type="molecule type" value="Genomic_DNA"/>
</dbReference>
<name>A0A2Z4PWW7_9GAMM</name>
<evidence type="ECO:0000313" key="3">
    <source>
        <dbReference type="Proteomes" id="UP000249898"/>
    </source>
</evidence>
<dbReference type="Pfam" id="PF00563">
    <property type="entry name" value="EAL"/>
    <property type="match status" value="1"/>
</dbReference>
<dbReference type="PANTHER" id="PTHR33525:SF4">
    <property type="entry name" value="CYCLIC DI-GMP PHOSPHODIESTERASE CDGJ"/>
    <property type="match status" value="1"/>
</dbReference>
<proteinExistence type="predicted"/>
<dbReference type="PIRSF" id="PIRSF003180">
    <property type="entry name" value="DiGMPpdiest_YuxH"/>
    <property type="match status" value="1"/>
</dbReference>
<organism evidence="2 3">
    <name type="scientific">Marinomonas primoryensis</name>
    <dbReference type="NCBI Taxonomy" id="178399"/>
    <lineage>
        <taxon>Bacteria</taxon>
        <taxon>Pseudomonadati</taxon>
        <taxon>Pseudomonadota</taxon>
        <taxon>Gammaproteobacteria</taxon>
        <taxon>Oceanospirillales</taxon>
        <taxon>Oceanospirillaceae</taxon>
        <taxon>Marinomonas</taxon>
    </lineage>
</organism>
<protein>
    <submittedName>
        <fullName evidence="2">Diguanylate phosphodiesterase</fullName>
    </submittedName>
</protein>
<dbReference type="InterPro" id="IPR052340">
    <property type="entry name" value="RNase_Y/CdgJ"/>
</dbReference>
<dbReference type="OrthoDB" id="9804751at2"/>
<dbReference type="PROSITE" id="PS51833">
    <property type="entry name" value="HDOD"/>
    <property type="match status" value="1"/>
</dbReference>
<dbReference type="Pfam" id="PF08668">
    <property type="entry name" value="HDOD"/>
    <property type="match status" value="1"/>
</dbReference>
<evidence type="ECO:0000259" key="1">
    <source>
        <dbReference type="PROSITE" id="PS51833"/>
    </source>
</evidence>
<dbReference type="PANTHER" id="PTHR33525">
    <property type="match status" value="1"/>
</dbReference>
<dbReference type="SUPFAM" id="SSF109604">
    <property type="entry name" value="HD-domain/PDEase-like"/>
    <property type="match status" value="1"/>
</dbReference>
<dbReference type="Gene3D" id="3.20.20.450">
    <property type="entry name" value="EAL domain"/>
    <property type="match status" value="1"/>
</dbReference>
<dbReference type="InterPro" id="IPR014408">
    <property type="entry name" value="dGMP_Pdiesterase_EAL/HD-GYP"/>
</dbReference>
<accession>A0A2Z4PWW7</accession>